<protein>
    <recommendedName>
        <fullName evidence="6">TonB C-terminal domain-containing protein</fullName>
    </recommendedName>
</protein>
<dbReference type="RefSeq" id="WP_011760976.1">
    <property type="nucleotide sequence ID" value="NC_008700.1"/>
</dbReference>
<evidence type="ECO:0000313" key="8">
    <source>
        <dbReference type="Proteomes" id="UP000009175"/>
    </source>
</evidence>
<dbReference type="EMBL" id="CP000507">
    <property type="protein sequence ID" value="ABM01071.1"/>
    <property type="molecule type" value="Genomic_DNA"/>
</dbReference>
<feature type="domain" description="TonB C-terminal" evidence="6">
    <location>
        <begin position="40"/>
        <end position="136"/>
    </location>
</feature>
<evidence type="ECO:0000259" key="6">
    <source>
        <dbReference type="PROSITE" id="PS52015"/>
    </source>
</evidence>
<evidence type="ECO:0000256" key="4">
    <source>
        <dbReference type="ARBA" id="ARBA00023136"/>
    </source>
</evidence>
<feature type="chain" id="PRO_5002636525" description="TonB C-terminal domain-containing protein" evidence="5">
    <location>
        <begin position="20"/>
        <end position="148"/>
    </location>
</feature>
<dbReference type="NCBIfam" id="TIGR01352">
    <property type="entry name" value="tonB_Cterm"/>
    <property type="match status" value="1"/>
</dbReference>
<dbReference type="HOGENOM" id="CLU_146071_0_0_6"/>
<keyword evidence="4" id="KW-0472">Membrane</keyword>
<dbReference type="InterPro" id="IPR006260">
    <property type="entry name" value="TonB/TolA_C"/>
</dbReference>
<reference evidence="7 8" key="1">
    <citation type="submission" date="2006-12" db="EMBL/GenBank/DDBJ databases">
        <title>Complete sequence of Shewanella amazonensis SB2B.</title>
        <authorList>
            <consortium name="US DOE Joint Genome Institute"/>
            <person name="Copeland A."/>
            <person name="Lucas S."/>
            <person name="Lapidus A."/>
            <person name="Barry K."/>
            <person name="Detter J.C."/>
            <person name="Glavina del Rio T."/>
            <person name="Hammon N."/>
            <person name="Israni S."/>
            <person name="Dalin E."/>
            <person name="Tice H."/>
            <person name="Pitluck S."/>
            <person name="Munk A.C."/>
            <person name="Brettin T."/>
            <person name="Bruce D."/>
            <person name="Han C."/>
            <person name="Tapia R."/>
            <person name="Gilna P."/>
            <person name="Schmutz J."/>
            <person name="Larimer F."/>
            <person name="Land M."/>
            <person name="Hauser L."/>
            <person name="Kyrpides N."/>
            <person name="Mikhailova N."/>
            <person name="Fredrickson J."/>
            <person name="Richardson P."/>
        </authorList>
    </citation>
    <scope>NUCLEOTIDE SEQUENCE [LARGE SCALE GENOMIC DNA]</scope>
    <source>
        <strain evidence="8">ATCC BAA-1098 / SB2B</strain>
    </source>
</reference>
<evidence type="ECO:0000256" key="3">
    <source>
        <dbReference type="ARBA" id="ARBA00022989"/>
    </source>
</evidence>
<keyword evidence="2" id="KW-0812">Transmembrane</keyword>
<organism evidence="7 8">
    <name type="scientific">Shewanella amazonensis (strain ATCC BAA-1098 / SB2B)</name>
    <dbReference type="NCBI Taxonomy" id="326297"/>
    <lineage>
        <taxon>Bacteria</taxon>
        <taxon>Pseudomonadati</taxon>
        <taxon>Pseudomonadota</taxon>
        <taxon>Gammaproteobacteria</taxon>
        <taxon>Alteromonadales</taxon>
        <taxon>Shewanellaceae</taxon>
        <taxon>Shewanella</taxon>
    </lineage>
</organism>
<evidence type="ECO:0000256" key="2">
    <source>
        <dbReference type="ARBA" id="ARBA00022692"/>
    </source>
</evidence>
<dbReference type="AlphaFoldDB" id="A1S9L4"/>
<dbReference type="OrthoDB" id="6388318at2"/>
<comment type="subcellular location">
    <subcellularLocation>
        <location evidence="1">Membrane</location>
        <topology evidence="1">Single-pass membrane protein</topology>
    </subcellularLocation>
</comment>
<name>A1S9L4_SHEAM</name>
<evidence type="ECO:0000313" key="7">
    <source>
        <dbReference type="EMBL" id="ABM01071.1"/>
    </source>
</evidence>
<dbReference type="PROSITE" id="PS51257">
    <property type="entry name" value="PROKAR_LIPOPROTEIN"/>
    <property type="match status" value="1"/>
</dbReference>
<dbReference type="GO" id="GO:0016020">
    <property type="term" value="C:membrane"/>
    <property type="evidence" value="ECO:0007669"/>
    <property type="project" value="UniProtKB-SubCell"/>
</dbReference>
<keyword evidence="8" id="KW-1185">Reference proteome</keyword>
<gene>
    <name evidence="7" type="ordered locus">Sama_2868</name>
</gene>
<dbReference type="eggNOG" id="COG0810">
    <property type="taxonomic scope" value="Bacteria"/>
</dbReference>
<dbReference type="InterPro" id="IPR037682">
    <property type="entry name" value="TonB_C"/>
</dbReference>
<accession>A1S9L4</accession>
<keyword evidence="3" id="KW-1133">Transmembrane helix</keyword>
<proteinExistence type="predicted"/>
<dbReference type="Pfam" id="PF03544">
    <property type="entry name" value="TonB_C"/>
    <property type="match status" value="1"/>
</dbReference>
<feature type="signal peptide" evidence="5">
    <location>
        <begin position="1"/>
        <end position="19"/>
    </location>
</feature>
<dbReference type="Proteomes" id="UP000009175">
    <property type="component" value="Chromosome"/>
</dbReference>
<dbReference type="GO" id="GO:0055085">
    <property type="term" value="P:transmembrane transport"/>
    <property type="evidence" value="ECO:0007669"/>
    <property type="project" value="InterPro"/>
</dbReference>
<dbReference type="KEGG" id="saz:Sama_2868"/>
<evidence type="ECO:0000256" key="5">
    <source>
        <dbReference type="SAM" id="SignalP"/>
    </source>
</evidence>
<dbReference type="Gene3D" id="3.30.1150.10">
    <property type="match status" value="1"/>
</dbReference>
<keyword evidence="5" id="KW-0732">Signal</keyword>
<sequence length="148" mass="16529">MRGMVYFAFVLLVLAGCQATDNSADKQDYLDLTNQENSDKPISYWTENYSPVPAFPISAAKKSLSGCVTLSVNINTHGKIDGYKVIHSYPGEVFVPSVLAALKKWRWEPTKENLERVPAIQIVGLTLEIKDAKNKADFRKQCEAFVQS</sequence>
<dbReference type="SUPFAM" id="SSF74653">
    <property type="entry name" value="TolA/TonB C-terminal domain"/>
    <property type="match status" value="1"/>
</dbReference>
<dbReference type="PROSITE" id="PS52015">
    <property type="entry name" value="TONB_CTD"/>
    <property type="match status" value="1"/>
</dbReference>
<evidence type="ECO:0000256" key="1">
    <source>
        <dbReference type="ARBA" id="ARBA00004167"/>
    </source>
</evidence>
<dbReference type="STRING" id="326297.Sama_2868"/>